<protein>
    <submittedName>
        <fullName evidence="5">DEAD/DEAH box helicase</fullName>
    </submittedName>
</protein>
<dbReference type="SMART" id="SM00487">
    <property type="entry name" value="DEXDc"/>
    <property type="match status" value="1"/>
</dbReference>
<keyword evidence="2" id="KW-0067">ATP-binding</keyword>
<organism evidence="5 6">
    <name type="scientific">Nostoc flagelliforme FACHB-838</name>
    <dbReference type="NCBI Taxonomy" id="2692904"/>
    <lineage>
        <taxon>Bacteria</taxon>
        <taxon>Bacillati</taxon>
        <taxon>Cyanobacteriota</taxon>
        <taxon>Cyanophyceae</taxon>
        <taxon>Nostocales</taxon>
        <taxon>Nostocaceae</taxon>
        <taxon>Nostoc</taxon>
    </lineage>
</organism>
<feature type="domain" description="Helicase ATP-binding" evidence="3">
    <location>
        <begin position="33"/>
        <end position="212"/>
    </location>
</feature>
<name>A0ABR8E1X4_9NOSO</name>
<evidence type="ECO:0000259" key="3">
    <source>
        <dbReference type="PROSITE" id="PS51192"/>
    </source>
</evidence>
<dbReference type="SMART" id="SM00490">
    <property type="entry name" value="HELICc"/>
    <property type="match status" value="1"/>
</dbReference>
<sequence>MTSAFARFPPHLQAAIVSNLGWSSLRPVQELAGHTLLDGNNAIVLAPTAGGKTEASIFPLLATLMEREPEGVGLIYIAPIKALLNNQAERLGHYTEMVGLRRFLWHGDIKDQEKRAFIKEPTALLMTTPESLEVMLLSAKVPHTKIFGDMRALVIDEVHALAGTDRGAHLMSVVERLIRCTNNDVQRVGLSATVGNPVDILHWLQGTSKRPGCVVDPPKVPSKKDLRVYLRDTLGAIAQDATQITQSKKSLFFCQSRSLAEEIAERMRNRGTDVFVHHSSVSLEERTAAEERFHRGTNASIICTSTLELGIDVGDLDLVLQANAPSTVSSFLQRLGRTGRRTGQQANTTFFCENVETVLQAIAIIELAKKGWVESIPTQTRAWPVLVHQLLALTLQFGGISPELCWGQLSVVPDFSGITHSEFEILIKHMIREDFLFLAGGLLSMGEKAERVFGRKNFMELYAVFSSPVLYKVQTPAGYTVGSLEQAFVDKLVAQMSSFLLGGRAWTVMHVSHQERTVGVVPAPRGKKPSWGGFAPQLLGFELCQQIAEILQSESIIPYIDAKTQAVLDEYRFDLRPLIAEVQSSIQLETDRALWWTFAGGQINHTLKYGLQFHHDWKITSDNFKLKIEGDSVGYATLSLAIAQMSTPIFWENSATQRFILLQLPEYRLSKFQRALPEVYSLEMISNYLLDIRGVINFLKQTSDRS</sequence>
<dbReference type="Gene3D" id="3.40.50.300">
    <property type="entry name" value="P-loop containing nucleotide triphosphate hydrolases"/>
    <property type="match status" value="2"/>
</dbReference>
<keyword evidence="5" id="KW-0347">Helicase</keyword>
<feature type="domain" description="Helicase C-terminal" evidence="4">
    <location>
        <begin position="229"/>
        <end position="384"/>
    </location>
</feature>
<gene>
    <name evidence="5" type="ORF">H6G97_36025</name>
</gene>
<dbReference type="PROSITE" id="PS51194">
    <property type="entry name" value="HELICASE_CTER"/>
    <property type="match status" value="1"/>
</dbReference>
<dbReference type="InterPro" id="IPR001650">
    <property type="entry name" value="Helicase_C-like"/>
</dbReference>
<dbReference type="Pfam" id="PF00270">
    <property type="entry name" value="DEAD"/>
    <property type="match status" value="1"/>
</dbReference>
<dbReference type="InterPro" id="IPR052511">
    <property type="entry name" value="ATP-dep_Helicase"/>
</dbReference>
<keyword evidence="5" id="KW-0378">Hydrolase</keyword>
<dbReference type="InterPro" id="IPR014001">
    <property type="entry name" value="Helicase_ATP-bd"/>
</dbReference>
<dbReference type="PANTHER" id="PTHR47962:SF5">
    <property type="entry name" value="ATP-DEPENDENT HELICASE LHR-RELATED"/>
    <property type="match status" value="1"/>
</dbReference>
<evidence type="ECO:0000259" key="4">
    <source>
        <dbReference type="PROSITE" id="PS51194"/>
    </source>
</evidence>
<dbReference type="SUPFAM" id="SSF52540">
    <property type="entry name" value="P-loop containing nucleoside triphosphate hydrolases"/>
    <property type="match status" value="1"/>
</dbReference>
<reference evidence="5 6" key="1">
    <citation type="journal article" date="2020" name="ISME J.">
        <title>Comparative genomics reveals insights into cyanobacterial evolution and habitat adaptation.</title>
        <authorList>
            <person name="Chen M.Y."/>
            <person name="Teng W.K."/>
            <person name="Zhao L."/>
            <person name="Hu C.X."/>
            <person name="Zhou Y.K."/>
            <person name="Han B.P."/>
            <person name="Song L.R."/>
            <person name="Shu W.S."/>
        </authorList>
    </citation>
    <scope>NUCLEOTIDE SEQUENCE [LARGE SCALE GENOMIC DNA]</scope>
    <source>
        <strain evidence="5 6">FACHB-838</strain>
    </source>
</reference>
<evidence type="ECO:0000256" key="2">
    <source>
        <dbReference type="ARBA" id="ARBA00022840"/>
    </source>
</evidence>
<proteinExistence type="predicted"/>
<dbReference type="RefSeq" id="WP_190945259.1">
    <property type="nucleotide sequence ID" value="NZ_JACJSI010000177.1"/>
</dbReference>
<keyword evidence="1" id="KW-0547">Nucleotide-binding</keyword>
<evidence type="ECO:0000313" key="5">
    <source>
        <dbReference type="EMBL" id="MBD2534599.1"/>
    </source>
</evidence>
<keyword evidence="6" id="KW-1185">Reference proteome</keyword>
<dbReference type="PROSITE" id="PS51192">
    <property type="entry name" value="HELICASE_ATP_BIND_1"/>
    <property type="match status" value="1"/>
</dbReference>
<evidence type="ECO:0000313" key="6">
    <source>
        <dbReference type="Proteomes" id="UP000623440"/>
    </source>
</evidence>
<dbReference type="InterPro" id="IPR027417">
    <property type="entry name" value="P-loop_NTPase"/>
</dbReference>
<dbReference type="EMBL" id="JACJSI010000177">
    <property type="protein sequence ID" value="MBD2534599.1"/>
    <property type="molecule type" value="Genomic_DNA"/>
</dbReference>
<dbReference type="InterPro" id="IPR011545">
    <property type="entry name" value="DEAD/DEAH_box_helicase_dom"/>
</dbReference>
<dbReference type="Pfam" id="PF00271">
    <property type="entry name" value="Helicase_C"/>
    <property type="match status" value="1"/>
</dbReference>
<evidence type="ECO:0000256" key="1">
    <source>
        <dbReference type="ARBA" id="ARBA00022741"/>
    </source>
</evidence>
<dbReference type="Proteomes" id="UP000623440">
    <property type="component" value="Unassembled WGS sequence"/>
</dbReference>
<dbReference type="PANTHER" id="PTHR47962">
    <property type="entry name" value="ATP-DEPENDENT HELICASE LHR-RELATED-RELATED"/>
    <property type="match status" value="1"/>
</dbReference>
<dbReference type="GO" id="GO:0004386">
    <property type="term" value="F:helicase activity"/>
    <property type="evidence" value="ECO:0007669"/>
    <property type="project" value="UniProtKB-KW"/>
</dbReference>
<accession>A0ABR8E1X4</accession>
<comment type="caution">
    <text evidence="5">The sequence shown here is derived from an EMBL/GenBank/DDBJ whole genome shotgun (WGS) entry which is preliminary data.</text>
</comment>